<comment type="similarity">
    <text evidence="1">Belongs to the type-I restriction system S methylase family.</text>
</comment>
<dbReference type="PANTHER" id="PTHR30408">
    <property type="entry name" value="TYPE-1 RESTRICTION ENZYME ECOKI SPECIFICITY PROTEIN"/>
    <property type="match status" value="1"/>
</dbReference>
<protein>
    <submittedName>
        <fullName evidence="5">Protein HsdA</fullName>
    </submittedName>
</protein>
<dbReference type="GO" id="GO:0009307">
    <property type="term" value="P:DNA restriction-modification system"/>
    <property type="evidence" value="ECO:0007669"/>
    <property type="project" value="UniProtKB-KW"/>
</dbReference>
<dbReference type="CDD" id="cd17262">
    <property type="entry name" value="RMtype1_S_Aco12261I-TRD2-CR2"/>
    <property type="match status" value="1"/>
</dbReference>
<proteinExistence type="inferred from homology"/>
<dbReference type="SUPFAM" id="SSF116734">
    <property type="entry name" value="DNA methylase specificity domain"/>
    <property type="match status" value="2"/>
</dbReference>
<keyword evidence="2" id="KW-0680">Restriction system</keyword>
<gene>
    <name evidence="5" type="ORF">DKW60_14665</name>
</gene>
<evidence type="ECO:0000256" key="1">
    <source>
        <dbReference type="ARBA" id="ARBA00010923"/>
    </source>
</evidence>
<dbReference type="InterPro" id="IPR000055">
    <property type="entry name" value="Restrct_endonuc_typeI_TRD"/>
</dbReference>
<evidence type="ECO:0000259" key="4">
    <source>
        <dbReference type="Pfam" id="PF01420"/>
    </source>
</evidence>
<dbReference type="RefSeq" id="WP_109838411.1">
    <property type="nucleotide sequence ID" value="NZ_QGKM01000043.1"/>
</dbReference>
<dbReference type="InterPro" id="IPR044946">
    <property type="entry name" value="Restrct_endonuc_typeI_TRD_sf"/>
</dbReference>
<dbReference type="EMBL" id="QGKM01000043">
    <property type="protein sequence ID" value="PWQ95655.1"/>
    <property type="molecule type" value="Genomic_DNA"/>
</dbReference>
<feature type="domain" description="Type I restriction modification DNA specificity" evidence="4">
    <location>
        <begin position="3"/>
        <end position="167"/>
    </location>
</feature>
<evidence type="ECO:0000256" key="3">
    <source>
        <dbReference type="ARBA" id="ARBA00023125"/>
    </source>
</evidence>
<dbReference type="OrthoDB" id="9798929at2"/>
<organism evidence="5 6">
    <name type="scientific">Leucothrix pacifica</name>
    <dbReference type="NCBI Taxonomy" id="1247513"/>
    <lineage>
        <taxon>Bacteria</taxon>
        <taxon>Pseudomonadati</taxon>
        <taxon>Pseudomonadota</taxon>
        <taxon>Gammaproteobacteria</taxon>
        <taxon>Thiotrichales</taxon>
        <taxon>Thiotrichaceae</taxon>
        <taxon>Leucothrix</taxon>
    </lineage>
</organism>
<sequence>MSVDWPLRKLSDVCEFLNSKRIPLKSLDRIKRQGDFPYYGASGIVDHIDDYIFDGTYLLISEDGENLRTRNTPIAFKASGKFWVNNHAHILAEKEDGILDYLEYYFSQLDLSPYITGAVQPKLNKANLDSIEIPIPPIKTRLYINKVLNSFTNKVQLNRQTNQTLEQIAQALFKSWFVDFEPTRAKIAAKQAGQDPERAAMAAISGKAVAELEQLGEAQLAQLKTTAGLFPDALVESELGEVPEGWRHTDLKSITTKIGSGATPRGGKGAYKSEGISQIRSMNVFDGRFVFKDLAKIDNEQASKLKNVVVEESDVLINITGASVTRCCIVPPCVIPARVNQHVCIVRANNTVVCPSYIYLTLTSSSGKATLNSLAQAGATREALTKSHIENFEIILPNEPLMTVFRRKVEHLQDQQFRLTEEVTTLEAIRDALLPKLLSGELSPDTLKLQA</sequence>
<evidence type="ECO:0000313" key="6">
    <source>
        <dbReference type="Proteomes" id="UP000245539"/>
    </source>
</evidence>
<dbReference type="AlphaFoldDB" id="A0A317CAE1"/>
<dbReference type="Pfam" id="PF01420">
    <property type="entry name" value="Methylase_S"/>
    <property type="match status" value="1"/>
</dbReference>
<accession>A0A317CAE1</accession>
<name>A0A317CAE1_9GAMM</name>
<dbReference type="Gene3D" id="3.90.220.20">
    <property type="entry name" value="DNA methylase specificity domains"/>
    <property type="match status" value="2"/>
</dbReference>
<dbReference type="GO" id="GO:0003677">
    <property type="term" value="F:DNA binding"/>
    <property type="evidence" value="ECO:0007669"/>
    <property type="project" value="UniProtKB-KW"/>
</dbReference>
<dbReference type="InterPro" id="IPR052021">
    <property type="entry name" value="Type-I_RS_S_subunit"/>
</dbReference>
<evidence type="ECO:0000256" key="2">
    <source>
        <dbReference type="ARBA" id="ARBA00022747"/>
    </source>
</evidence>
<keyword evidence="3" id="KW-0238">DNA-binding</keyword>
<reference evidence="5 6" key="1">
    <citation type="submission" date="2018-05" db="EMBL/GenBank/DDBJ databases">
        <title>Leucothrix arctica sp. nov., isolated from Arctic seawater.</title>
        <authorList>
            <person name="Choi A."/>
            <person name="Baek K."/>
        </authorList>
    </citation>
    <scope>NUCLEOTIDE SEQUENCE [LARGE SCALE GENOMIC DNA]</scope>
    <source>
        <strain evidence="5 6">JCM 18388</strain>
    </source>
</reference>
<dbReference type="PANTHER" id="PTHR30408:SF12">
    <property type="entry name" value="TYPE I RESTRICTION ENZYME MJAVIII SPECIFICITY SUBUNIT"/>
    <property type="match status" value="1"/>
</dbReference>
<comment type="caution">
    <text evidence="5">The sequence shown here is derived from an EMBL/GenBank/DDBJ whole genome shotgun (WGS) entry which is preliminary data.</text>
</comment>
<dbReference type="Proteomes" id="UP000245539">
    <property type="component" value="Unassembled WGS sequence"/>
</dbReference>
<keyword evidence="6" id="KW-1185">Reference proteome</keyword>
<evidence type="ECO:0000313" key="5">
    <source>
        <dbReference type="EMBL" id="PWQ95655.1"/>
    </source>
</evidence>